<evidence type="ECO:0000313" key="3">
    <source>
        <dbReference type="Proteomes" id="UP000614714"/>
    </source>
</evidence>
<feature type="chain" id="PRO_5047367458" description="Lipoprotein" evidence="1">
    <location>
        <begin position="27"/>
        <end position="317"/>
    </location>
</feature>
<keyword evidence="3" id="KW-1185">Reference proteome</keyword>
<sequence length="317" mass="32483">MNMIELKNLPKAVCTALLLALVAACGGGGGGGDQPVDHSKYTGQTARASITTGNAVAFTTDAWAAGSIGSSANVIGVMVQNDASPGGKLITLPEIAATVQGSIPQALARVKQAAPLPGVAASSTVYGAVGGSAAVSMNLNETTGNFTGSMTFNKYQNLSNGPTITGSVTMTGIYNPATGSYDSITMDFAPLSANTAKGTATMYGSFAFSATATSETLRMSCTLSVNSSPNYWIKDWTYTFSRNTLAITGVYFHPSYGYVEVTTPTPLSVSSFSDVPIAGVFQAAGAHCTKARLTFSSAGTTVTALTNESSEWQLCTE</sequence>
<comment type="caution">
    <text evidence="2">The sequence shown here is derived from an EMBL/GenBank/DDBJ whole genome shotgun (WGS) entry which is preliminary data.</text>
</comment>
<proteinExistence type="predicted"/>
<dbReference type="RefSeq" id="WP_199388171.1">
    <property type="nucleotide sequence ID" value="NZ_JAEMHL010000002.1"/>
</dbReference>
<evidence type="ECO:0000256" key="1">
    <source>
        <dbReference type="SAM" id="SignalP"/>
    </source>
</evidence>
<name>A0ABS0YBI2_9BACT</name>
<reference evidence="2 3" key="1">
    <citation type="submission" date="2020-12" db="EMBL/GenBank/DDBJ databases">
        <title>Geomonas sp. Red421, isolated from paddy soil.</title>
        <authorList>
            <person name="Xu Z."/>
            <person name="Zhang Z."/>
            <person name="Masuda Y."/>
            <person name="Itoh H."/>
            <person name="Senoo K."/>
        </authorList>
    </citation>
    <scope>NUCLEOTIDE SEQUENCE [LARGE SCALE GENOMIC DNA]</scope>
    <source>
        <strain evidence="2 3">Red421</strain>
    </source>
</reference>
<evidence type="ECO:0000313" key="2">
    <source>
        <dbReference type="EMBL" id="MBJ6749647.1"/>
    </source>
</evidence>
<organism evidence="2 3">
    <name type="scientific">Geomonas anaerohicana</name>
    <dbReference type="NCBI Taxonomy" id="2798583"/>
    <lineage>
        <taxon>Bacteria</taxon>
        <taxon>Pseudomonadati</taxon>
        <taxon>Thermodesulfobacteriota</taxon>
        <taxon>Desulfuromonadia</taxon>
        <taxon>Geobacterales</taxon>
        <taxon>Geobacteraceae</taxon>
        <taxon>Geomonas</taxon>
    </lineage>
</organism>
<dbReference type="PROSITE" id="PS51257">
    <property type="entry name" value="PROKAR_LIPOPROTEIN"/>
    <property type="match status" value="1"/>
</dbReference>
<feature type="signal peptide" evidence="1">
    <location>
        <begin position="1"/>
        <end position="26"/>
    </location>
</feature>
<accession>A0ABS0YBI2</accession>
<evidence type="ECO:0008006" key="4">
    <source>
        <dbReference type="Google" id="ProtNLM"/>
    </source>
</evidence>
<keyword evidence="1" id="KW-0732">Signal</keyword>
<protein>
    <recommendedName>
        <fullName evidence="4">Lipoprotein</fullName>
    </recommendedName>
</protein>
<gene>
    <name evidence="2" type="ORF">JFN91_05435</name>
</gene>
<dbReference type="Proteomes" id="UP000614714">
    <property type="component" value="Unassembled WGS sequence"/>
</dbReference>
<dbReference type="EMBL" id="JAEMHL010000002">
    <property type="protein sequence ID" value="MBJ6749647.1"/>
    <property type="molecule type" value="Genomic_DNA"/>
</dbReference>